<protein>
    <submittedName>
        <fullName evidence="1">Uncharacterized protein</fullName>
    </submittedName>
</protein>
<proteinExistence type="predicted"/>
<evidence type="ECO:0000313" key="2">
    <source>
        <dbReference type="Proteomes" id="UP000604473"/>
    </source>
</evidence>
<comment type="caution">
    <text evidence="1">The sequence shown here is derived from an EMBL/GenBank/DDBJ whole genome shotgun (WGS) entry which is preliminary data.</text>
</comment>
<dbReference type="EMBL" id="JAESJJ010000040">
    <property type="protein sequence ID" value="MBL3610988.1"/>
    <property type="molecule type" value="Genomic_DNA"/>
</dbReference>
<sequence length="87" mass="8995">MIDWMPSALTAGSNGALGPDDYRRMVDTLLSGGADPVIAWESEGIWPDAISDAALNGIAKGRGFTGLSRDACEGGPSVLIGRGNVIY</sequence>
<gene>
    <name evidence="1" type="ORF">JMM60_19785</name>
</gene>
<accession>A0ABS1RZ87</accession>
<evidence type="ECO:0000313" key="1">
    <source>
        <dbReference type="EMBL" id="MBL3610988.1"/>
    </source>
</evidence>
<reference evidence="1 2" key="1">
    <citation type="submission" date="2021-01" db="EMBL/GenBank/DDBJ databases">
        <title>Draft genomes of Rhodovulum sulfidophilum.</title>
        <authorList>
            <person name="Guzman M.S."/>
        </authorList>
    </citation>
    <scope>NUCLEOTIDE SEQUENCE [LARGE SCALE GENOMIC DNA]</scope>
    <source>
        <strain evidence="1 2">AB35</strain>
    </source>
</reference>
<organism evidence="1 2">
    <name type="scientific">Rhodovulum sulfidophilum</name>
    <name type="common">Rhodobacter sulfidophilus</name>
    <dbReference type="NCBI Taxonomy" id="35806"/>
    <lineage>
        <taxon>Bacteria</taxon>
        <taxon>Pseudomonadati</taxon>
        <taxon>Pseudomonadota</taxon>
        <taxon>Alphaproteobacteria</taxon>
        <taxon>Rhodobacterales</taxon>
        <taxon>Paracoccaceae</taxon>
        <taxon>Rhodovulum</taxon>
    </lineage>
</organism>
<name>A0ABS1RZ87_RHOSU</name>
<dbReference type="RefSeq" id="WP_411911685.1">
    <property type="nucleotide sequence ID" value="NZ_JAESJJ010000040.1"/>
</dbReference>
<keyword evidence="2" id="KW-1185">Reference proteome</keyword>
<dbReference type="Proteomes" id="UP000604473">
    <property type="component" value="Unassembled WGS sequence"/>
</dbReference>